<protein>
    <submittedName>
        <fullName evidence="3">Uncharacterized protein</fullName>
    </submittedName>
</protein>
<keyword evidence="2" id="KW-1185">Reference proteome</keyword>
<sequence length="99" mass="10889">MRSGISSAGSVPFKNRKATPFLSPSSCQTRPMDNCSTIVIQSLSGGFGYSRVKSQSTDPAGFLDVYIFEFSSFFGLQKPFESHSQLVAGHDQNYLPERE</sequence>
<evidence type="ECO:0000256" key="1">
    <source>
        <dbReference type="SAM" id="MobiDB-lite"/>
    </source>
</evidence>
<dbReference type="WBParaSite" id="Hba_07485">
    <property type="protein sequence ID" value="Hba_07485"/>
    <property type="gene ID" value="Hba_07485"/>
</dbReference>
<evidence type="ECO:0000313" key="2">
    <source>
        <dbReference type="Proteomes" id="UP000095283"/>
    </source>
</evidence>
<dbReference type="Proteomes" id="UP000095283">
    <property type="component" value="Unplaced"/>
</dbReference>
<reference evidence="3" key="1">
    <citation type="submission" date="2016-11" db="UniProtKB">
        <authorList>
            <consortium name="WormBaseParasite"/>
        </authorList>
    </citation>
    <scope>IDENTIFICATION</scope>
</reference>
<accession>A0A1I7WQN2</accession>
<proteinExistence type="predicted"/>
<organism evidence="2 3">
    <name type="scientific">Heterorhabditis bacteriophora</name>
    <name type="common">Entomopathogenic nematode worm</name>
    <dbReference type="NCBI Taxonomy" id="37862"/>
    <lineage>
        <taxon>Eukaryota</taxon>
        <taxon>Metazoa</taxon>
        <taxon>Ecdysozoa</taxon>
        <taxon>Nematoda</taxon>
        <taxon>Chromadorea</taxon>
        <taxon>Rhabditida</taxon>
        <taxon>Rhabditina</taxon>
        <taxon>Rhabditomorpha</taxon>
        <taxon>Strongyloidea</taxon>
        <taxon>Heterorhabditidae</taxon>
        <taxon>Heterorhabditis</taxon>
    </lineage>
</organism>
<name>A0A1I7WQN2_HETBA</name>
<feature type="region of interest" description="Disordered" evidence="1">
    <location>
        <begin position="1"/>
        <end position="29"/>
    </location>
</feature>
<dbReference type="AlphaFoldDB" id="A0A1I7WQN2"/>
<evidence type="ECO:0000313" key="3">
    <source>
        <dbReference type="WBParaSite" id="Hba_07485"/>
    </source>
</evidence>